<keyword evidence="1" id="KW-0472">Membrane</keyword>
<reference evidence="3" key="1">
    <citation type="submission" date="2016-10" db="EMBL/GenBank/DDBJ databases">
        <authorList>
            <person name="Varghese N."/>
            <person name="Submissions S."/>
        </authorList>
    </citation>
    <scope>NUCLEOTIDE SEQUENCE [LARGE SCALE GENOMIC DNA]</scope>
    <source>
        <strain evidence="3">DSM 44718</strain>
    </source>
</reference>
<keyword evidence="1" id="KW-0812">Transmembrane</keyword>
<protein>
    <recommendedName>
        <fullName evidence="4">Signal transduction histidine kinase</fullName>
    </recommendedName>
</protein>
<feature type="transmembrane region" description="Helical" evidence="1">
    <location>
        <begin position="103"/>
        <end position="123"/>
    </location>
</feature>
<evidence type="ECO:0000256" key="1">
    <source>
        <dbReference type="SAM" id="Phobius"/>
    </source>
</evidence>
<evidence type="ECO:0000313" key="2">
    <source>
        <dbReference type="EMBL" id="SDY68676.1"/>
    </source>
</evidence>
<feature type="transmembrane region" description="Helical" evidence="1">
    <location>
        <begin position="23"/>
        <end position="46"/>
    </location>
</feature>
<sequence length="376" mass="39811">MSAERLRVAGAAVAATTDRGGRIAAVAIAFGWHFAVNVPGIAGGWGEYRVPWAAAAGWVLFVVVGVLATARLFYGFAVPVFPLLGVLLIVDVLVIAITPDDQIFNTLNWAWGTIGWFALLLLYDRGVGALVAVLVANAVFGLVGVVAASTEASGAADLSRFVMYIYGTGVLPIALVAAMGVLRETALSTAASEAARAALESERLGAAHAQQERQDRLGIVSEAAGALLHDLATGRADPADLDVQRACALAAAQLRRLIAESDDVPDPLLHELRACVDVAERQGVPVDLIAVGELPELDVAIRRRLAEPLAATLATARDWARVTVVAQPDEVVVSLTTPATAGPAKESHSWPMDGVVDYWYERDEELVWTQTRWRAA</sequence>
<dbReference type="Proteomes" id="UP000199632">
    <property type="component" value="Unassembled WGS sequence"/>
</dbReference>
<name>A0A1H3LWE3_9ACTN</name>
<evidence type="ECO:0008006" key="4">
    <source>
        <dbReference type="Google" id="ProtNLM"/>
    </source>
</evidence>
<keyword evidence="3" id="KW-1185">Reference proteome</keyword>
<dbReference type="EMBL" id="FNQB01000001">
    <property type="protein sequence ID" value="SDY68676.1"/>
    <property type="molecule type" value="Genomic_DNA"/>
</dbReference>
<gene>
    <name evidence="2" type="ORF">SAMN05421684_1016</name>
</gene>
<feature type="transmembrane region" description="Helical" evidence="1">
    <location>
        <begin position="80"/>
        <end position="97"/>
    </location>
</feature>
<evidence type="ECO:0000313" key="3">
    <source>
        <dbReference type="Proteomes" id="UP000199632"/>
    </source>
</evidence>
<feature type="transmembrane region" description="Helical" evidence="1">
    <location>
        <begin position="130"/>
        <end position="149"/>
    </location>
</feature>
<feature type="transmembrane region" description="Helical" evidence="1">
    <location>
        <begin position="52"/>
        <end position="73"/>
    </location>
</feature>
<dbReference type="STRING" id="137265.SAMN05421684_1016"/>
<dbReference type="RefSeq" id="WP_090787813.1">
    <property type="nucleotide sequence ID" value="NZ_BOND01000017.1"/>
</dbReference>
<dbReference type="OrthoDB" id="5125370at2"/>
<keyword evidence="1" id="KW-1133">Transmembrane helix</keyword>
<proteinExistence type="predicted"/>
<feature type="transmembrane region" description="Helical" evidence="1">
    <location>
        <begin position="161"/>
        <end position="182"/>
    </location>
</feature>
<organism evidence="2 3">
    <name type="scientific">Asanoa ishikariensis</name>
    <dbReference type="NCBI Taxonomy" id="137265"/>
    <lineage>
        <taxon>Bacteria</taxon>
        <taxon>Bacillati</taxon>
        <taxon>Actinomycetota</taxon>
        <taxon>Actinomycetes</taxon>
        <taxon>Micromonosporales</taxon>
        <taxon>Micromonosporaceae</taxon>
        <taxon>Asanoa</taxon>
    </lineage>
</organism>
<accession>A0A1H3LWE3</accession>
<dbReference type="AlphaFoldDB" id="A0A1H3LWE3"/>